<name>A0A7W9F1R0_9SPHN</name>
<evidence type="ECO:0000256" key="3">
    <source>
        <dbReference type="ARBA" id="ARBA00022801"/>
    </source>
</evidence>
<dbReference type="GO" id="GO:0046872">
    <property type="term" value="F:metal ion binding"/>
    <property type="evidence" value="ECO:0007669"/>
    <property type="project" value="UniProtKB-KW"/>
</dbReference>
<gene>
    <name evidence="5" type="ORF">FHS99_002233</name>
</gene>
<evidence type="ECO:0000256" key="4">
    <source>
        <dbReference type="RuleBase" id="RU361117"/>
    </source>
</evidence>
<dbReference type="InterPro" id="IPR003337">
    <property type="entry name" value="Trehalose_PPase"/>
</dbReference>
<comment type="cofactor">
    <cofactor evidence="4">
        <name>Mg(2+)</name>
        <dbReference type="ChEBI" id="CHEBI:18420"/>
    </cofactor>
</comment>
<organism evidence="5 6">
    <name type="scientific">Sphingomonas prati</name>
    <dbReference type="NCBI Taxonomy" id="1843237"/>
    <lineage>
        <taxon>Bacteria</taxon>
        <taxon>Pseudomonadati</taxon>
        <taxon>Pseudomonadota</taxon>
        <taxon>Alphaproteobacteria</taxon>
        <taxon>Sphingomonadales</taxon>
        <taxon>Sphingomonadaceae</taxon>
        <taxon>Sphingomonas</taxon>
    </lineage>
</organism>
<comment type="function">
    <text evidence="4">Removes the phosphate from trehalose 6-phosphate to produce free trehalose.</text>
</comment>
<comment type="catalytic activity">
    <reaction evidence="4">
        <text>alpha,alpha-trehalose 6-phosphate + H2O = alpha,alpha-trehalose + phosphate</text>
        <dbReference type="Rhea" id="RHEA:23420"/>
        <dbReference type="ChEBI" id="CHEBI:15377"/>
        <dbReference type="ChEBI" id="CHEBI:16551"/>
        <dbReference type="ChEBI" id="CHEBI:43474"/>
        <dbReference type="ChEBI" id="CHEBI:58429"/>
        <dbReference type="EC" id="3.1.3.12"/>
    </reaction>
</comment>
<keyword evidence="4" id="KW-0460">Magnesium</keyword>
<dbReference type="PANTHER" id="PTHR43768">
    <property type="entry name" value="TREHALOSE 6-PHOSPHATE PHOSPHATASE"/>
    <property type="match status" value="1"/>
</dbReference>
<dbReference type="Proteomes" id="UP000546701">
    <property type="component" value="Unassembled WGS sequence"/>
</dbReference>
<comment type="similarity">
    <text evidence="2 4">Belongs to the trehalose phosphatase family.</text>
</comment>
<dbReference type="Pfam" id="PF02358">
    <property type="entry name" value="Trehalose_PPase"/>
    <property type="match status" value="1"/>
</dbReference>
<dbReference type="NCBIfam" id="TIGR01484">
    <property type="entry name" value="HAD-SF-IIB"/>
    <property type="match status" value="1"/>
</dbReference>
<dbReference type="RefSeq" id="WP_157176092.1">
    <property type="nucleotide sequence ID" value="NZ_BMJP01000003.1"/>
</dbReference>
<evidence type="ECO:0000256" key="1">
    <source>
        <dbReference type="ARBA" id="ARBA00005199"/>
    </source>
</evidence>
<dbReference type="GO" id="GO:0004805">
    <property type="term" value="F:trehalose-phosphatase activity"/>
    <property type="evidence" value="ECO:0007669"/>
    <property type="project" value="UniProtKB-EC"/>
</dbReference>
<keyword evidence="3 4" id="KW-0378">Hydrolase</keyword>
<dbReference type="Gene3D" id="3.30.70.1020">
    <property type="entry name" value="Trehalose-6-phosphate phosphatase related protein, domain 2"/>
    <property type="match status" value="1"/>
</dbReference>
<dbReference type="InterPro" id="IPR044651">
    <property type="entry name" value="OTSB-like"/>
</dbReference>
<dbReference type="InterPro" id="IPR006379">
    <property type="entry name" value="HAD-SF_hydro_IIB"/>
</dbReference>
<keyword evidence="4" id="KW-0479">Metal-binding</keyword>
<dbReference type="InterPro" id="IPR023214">
    <property type="entry name" value="HAD_sf"/>
</dbReference>
<comment type="pathway">
    <text evidence="1 4">Glycan biosynthesis; trehalose biosynthesis.</text>
</comment>
<accession>A0A7W9F1R0</accession>
<dbReference type="PANTHER" id="PTHR43768:SF3">
    <property type="entry name" value="TREHALOSE 6-PHOSPHATE PHOSPHATASE"/>
    <property type="match status" value="1"/>
</dbReference>
<comment type="caution">
    <text evidence="5">The sequence shown here is derived from an EMBL/GenBank/DDBJ whole genome shotgun (WGS) entry which is preliminary data.</text>
</comment>
<dbReference type="EMBL" id="JACIJR010000005">
    <property type="protein sequence ID" value="MBB5729737.1"/>
    <property type="molecule type" value="Genomic_DNA"/>
</dbReference>
<dbReference type="InterPro" id="IPR036412">
    <property type="entry name" value="HAD-like_sf"/>
</dbReference>
<dbReference type="AlphaFoldDB" id="A0A7W9F1R0"/>
<protein>
    <recommendedName>
        <fullName evidence="4">Trehalose 6-phosphate phosphatase</fullName>
        <ecNumber evidence="4">3.1.3.12</ecNumber>
    </recommendedName>
</protein>
<reference evidence="5 6" key="1">
    <citation type="submission" date="2020-08" db="EMBL/GenBank/DDBJ databases">
        <title>Genomic Encyclopedia of Type Strains, Phase IV (KMG-IV): sequencing the most valuable type-strain genomes for metagenomic binning, comparative biology and taxonomic classification.</title>
        <authorList>
            <person name="Goeker M."/>
        </authorList>
    </citation>
    <scope>NUCLEOTIDE SEQUENCE [LARGE SCALE GENOMIC DNA]</scope>
    <source>
        <strain evidence="5 6">DSM 103336</strain>
    </source>
</reference>
<evidence type="ECO:0000256" key="2">
    <source>
        <dbReference type="ARBA" id="ARBA00008770"/>
    </source>
</evidence>
<evidence type="ECO:0000313" key="6">
    <source>
        <dbReference type="Proteomes" id="UP000546701"/>
    </source>
</evidence>
<dbReference type="UniPathway" id="UPA00299"/>
<dbReference type="CDD" id="cd01627">
    <property type="entry name" value="HAD_TPP"/>
    <property type="match status" value="1"/>
</dbReference>
<sequence>MNEALPPPPADLIDGASLYLDFDGTLVEIAETPDGVVVEPLVPDLVAALTVRLGGRLALISGRAIDGLAAMVPVPGLPISGSHGVETRWADGRRDGPDRAEGLDAAIAEMTAFAGGRQGVLVEEKPFGVALHYRGDPEAKTDAHALVAGLAERTGLDVQTGKMVVELRPAGVDKGHALRRLHAANPFAGHDPIFVGDDDTDEAAFVAATALGGCGILVGPARATAARYRLDDVTAVRRWLKGA</sequence>
<dbReference type="NCBIfam" id="TIGR00685">
    <property type="entry name" value="T6PP"/>
    <property type="match status" value="1"/>
</dbReference>
<dbReference type="GO" id="GO:0005992">
    <property type="term" value="P:trehalose biosynthetic process"/>
    <property type="evidence" value="ECO:0007669"/>
    <property type="project" value="UniProtKB-UniPathway"/>
</dbReference>
<dbReference type="EC" id="3.1.3.12" evidence="4"/>
<dbReference type="Gene3D" id="3.40.50.1000">
    <property type="entry name" value="HAD superfamily/HAD-like"/>
    <property type="match status" value="1"/>
</dbReference>
<evidence type="ECO:0000313" key="5">
    <source>
        <dbReference type="EMBL" id="MBB5729737.1"/>
    </source>
</evidence>
<proteinExistence type="inferred from homology"/>
<keyword evidence="6" id="KW-1185">Reference proteome</keyword>
<dbReference type="OrthoDB" id="9814913at2"/>
<dbReference type="SUPFAM" id="SSF56784">
    <property type="entry name" value="HAD-like"/>
    <property type="match status" value="1"/>
</dbReference>